<dbReference type="EnsemblMetazoa" id="XM_044458273.1">
    <property type="protein sequence ID" value="XP_044314208.1"/>
    <property type="gene ID" value="LOC108043769"/>
</dbReference>
<evidence type="ECO:0000256" key="8">
    <source>
        <dbReference type="ARBA" id="ARBA00023136"/>
    </source>
</evidence>
<keyword evidence="3" id="KW-0808">Transferase</keyword>
<keyword evidence="5" id="KW-0735">Signal-anchor</keyword>
<evidence type="ECO:0000256" key="9">
    <source>
        <dbReference type="ARBA" id="ARBA00023180"/>
    </source>
</evidence>
<comment type="similarity">
    <text evidence="2">Belongs to the sulfotransferase 3 family.</text>
</comment>
<evidence type="ECO:0000256" key="7">
    <source>
        <dbReference type="ARBA" id="ARBA00023034"/>
    </source>
</evidence>
<keyword evidence="9" id="KW-0325">Glycoprotein</keyword>
<keyword evidence="6 10" id="KW-1133">Transmembrane helix</keyword>
<reference evidence="11" key="2">
    <citation type="submission" date="2025-05" db="UniProtKB">
        <authorList>
            <consortium name="EnsemblMetazoa"/>
        </authorList>
    </citation>
    <scope>IDENTIFICATION</scope>
</reference>
<dbReference type="InterPro" id="IPR005331">
    <property type="entry name" value="Sulfotransferase"/>
</dbReference>
<evidence type="ECO:0000313" key="11">
    <source>
        <dbReference type="EnsemblMetazoa" id="XP_044314208.1"/>
    </source>
</evidence>
<dbReference type="PANTHER" id="PTHR12129:SF20">
    <property type="entry name" value="HEPARAN SULFATE 2-O-SULFOTRANSFERASE PIPE"/>
    <property type="match status" value="1"/>
</dbReference>
<reference evidence="12" key="1">
    <citation type="journal article" date="2021" name="Elife">
        <title>Highly contiguous assemblies of 101 drosophilid genomes.</title>
        <authorList>
            <person name="Kim B.Y."/>
            <person name="Wang J.R."/>
            <person name="Miller D.E."/>
            <person name="Barmina O."/>
            <person name="Delaney E."/>
            <person name="Thompson A."/>
            <person name="Comeault A.A."/>
            <person name="Peede D."/>
            <person name="D'Agostino E.R."/>
            <person name="Pelaez J."/>
            <person name="Aguilar J.M."/>
            <person name="Haji D."/>
            <person name="Matsunaga T."/>
            <person name="Armstrong E.E."/>
            <person name="Zych M."/>
            <person name="Ogawa Y."/>
            <person name="Stamenkovic-Radak M."/>
            <person name="Jelic M."/>
            <person name="Veselinovic M.S."/>
            <person name="Tanaskovic M."/>
            <person name="Eric P."/>
            <person name="Gao J.J."/>
            <person name="Katoh T.K."/>
            <person name="Toda M.J."/>
            <person name="Watabe H."/>
            <person name="Watada M."/>
            <person name="Davis J.S."/>
            <person name="Moyle L.C."/>
            <person name="Manoli G."/>
            <person name="Bertolini E."/>
            <person name="Kostal V."/>
            <person name="Hawley R.S."/>
            <person name="Takahashi A."/>
            <person name="Jones C.D."/>
            <person name="Price D.K."/>
            <person name="Whiteman N."/>
            <person name="Kopp A."/>
            <person name="Matute D.R."/>
            <person name="Petrov D.A."/>
        </authorList>
    </citation>
    <scope>NUCLEOTIDE SEQUENCE [LARGE SCALE GENOMIC DNA]</scope>
</reference>
<keyword evidence="7" id="KW-0333">Golgi apparatus</keyword>
<dbReference type="Pfam" id="PF03567">
    <property type="entry name" value="Sulfotransfer_2"/>
    <property type="match status" value="1"/>
</dbReference>
<keyword evidence="12" id="KW-1185">Reference proteome</keyword>
<name>A0ABM5J5V5_DRORH</name>
<evidence type="ECO:0000256" key="5">
    <source>
        <dbReference type="ARBA" id="ARBA00022968"/>
    </source>
</evidence>
<evidence type="ECO:0000256" key="10">
    <source>
        <dbReference type="SAM" id="Phobius"/>
    </source>
</evidence>
<dbReference type="Gene3D" id="3.40.50.300">
    <property type="entry name" value="P-loop containing nucleotide triphosphate hydrolases"/>
    <property type="match status" value="1"/>
</dbReference>
<evidence type="ECO:0000256" key="4">
    <source>
        <dbReference type="ARBA" id="ARBA00022692"/>
    </source>
</evidence>
<accession>A0ABM5J5V5</accession>
<evidence type="ECO:0000256" key="1">
    <source>
        <dbReference type="ARBA" id="ARBA00004323"/>
    </source>
</evidence>
<dbReference type="GeneID" id="108043769"/>
<keyword evidence="8 10" id="KW-0472">Membrane</keyword>
<evidence type="ECO:0008006" key="13">
    <source>
        <dbReference type="Google" id="ProtNLM"/>
    </source>
</evidence>
<evidence type="ECO:0000256" key="6">
    <source>
        <dbReference type="ARBA" id="ARBA00022989"/>
    </source>
</evidence>
<feature type="transmembrane region" description="Helical" evidence="10">
    <location>
        <begin position="31"/>
        <end position="48"/>
    </location>
</feature>
<proteinExistence type="inferred from homology"/>
<dbReference type="SUPFAM" id="SSF52540">
    <property type="entry name" value="P-loop containing nucleoside triphosphate hydrolases"/>
    <property type="match status" value="1"/>
</dbReference>
<dbReference type="RefSeq" id="XP_044314208.1">
    <property type="nucleotide sequence ID" value="XM_044458273.1"/>
</dbReference>
<evidence type="ECO:0000313" key="12">
    <source>
        <dbReference type="Proteomes" id="UP001652680"/>
    </source>
</evidence>
<keyword evidence="4 10" id="KW-0812">Transmembrane</keyword>
<evidence type="ECO:0000256" key="2">
    <source>
        <dbReference type="ARBA" id="ARBA00010569"/>
    </source>
</evidence>
<sequence>MSLNAERSYKMKLRDVENAFKYRRIPYPKRSVELIALLAISCTFFLFMHTNKLNSRLKEMEVKLQPSEFSALGLTGNHISGHDAGKHDDINTLHGTYNYLKSTGQLWRLNPKFLNNTRFHTRNILFFNRVPKTGSETLIELMVRLGEKNGFQNERAPFSKPIGMYWPMERQKQEVTRIMDLQSNYAFVYVEHMNYMNIRPFHYPQPIYINMIRDPVERVISWFYHVRTPWNSLNMYEITGSFHNRTFYVKSFEECVLTHDPECRYNYGLNYKEDPGDHKRQSLFFCGHSPICEPFNTPGAIARAKQNVERDYSVIGSWEDVNVTLSVLEEYIPRFFKGATELYYEPIKGLAFKKENTNHWKPKISERIKQIIRANFSQEYDFYYFCKQRLYRQYFAINRHLHF</sequence>
<dbReference type="InterPro" id="IPR007734">
    <property type="entry name" value="Heparan_SO4_2-O-STrfase"/>
</dbReference>
<protein>
    <recommendedName>
        <fullName evidence="13">Heparan sulfate 2-O-sulfotransferase pipe</fullName>
    </recommendedName>
</protein>
<dbReference type="PANTHER" id="PTHR12129">
    <property type="entry name" value="HEPARAN SULFATE 2-O-SULFOTRANSFERASE"/>
    <property type="match status" value="1"/>
</dbReference>
<comment type="subcellular location">
    <subcellularLocation>
        <location evidence="1">Golgi apparatus membrane</location>
        <topology evidence="1">Single-pass type II membrane protein</topology>
    </subcellularLocation>
</comment>
<evidence type="ECO:0000256" key="3">
    <source>
        <dbReference type="ARBA" id="ARBA00022679"/>
    </source>
</evidence>
<dbReference type="Proteomes" id="UP001652680">
    <property type="component" value="Unassembled WGS sequence"/>
</dbReference>
<organism evidence="11 12">
    <name type="scientific">Drosophila rhopaloa</name>
    <name type="common">Fruit fly</name>
    <dbReference type="NCBI Taxonomy" id="1041015"/>
    <lineage>
        <taxon>Eukaryota</taxon>
        <taxon>Metazoa</taxon>
        <taxon>Ecdysozoa</taxon>
        <taxon>Arthropoda</taxon>
        <taxon>Hexapoda</taxon>
        <taxon>Insecta</taxon>
        <taxon>Pterygota</taxon>
        <taxon>Neoptera</taxon>
        <taxon>Endopterygota</taxon>
        <taxon>Diptera</taxon>
        <taxon>Brachycera</taxon>
        <taxon>Muscomorpha</taxon>
        <taxon>Ephydroidea</taxon>
        <taxon>Drosophilidae</taxon>
        <taxon>Drosophila</taxon>
        <taxon>Sophophora</taxon>
    </lineage>
</organism>
<dbReference type="InterPro" id="IPR027417">
    <property type="entry name" value="P-loop_NTPase"/>
</dbReference>